<dbReference type="InterPro" id="IPR014017">
    <property type="entry name" value="DNA_helicase_UvrD-like_C"/>
</dbReference>
<comment type="catalytic activity">
    <reaction evidence="11">
        <text>Couples ATP hydrolysis with the unwinding of duplex DNA by translocating in the 3'-5' direction.</text>
        <dbReference type="EC" id="5.6.2.4"/>
    </reaction>
</comment>
<dbReference type="Proteomes" id="UP000653477">
    <property type="component" value="Unassembled WGS sequence"/>
</dbReference>
<comment type="caution">
    <text evidence="18">The sequence shown here is derived from an EMBL/GenBank/DDBJ whole genome shotgun (WGS) entry which is preliminary data.</text>
</comment>
<keyword evidence="4 14" id="KW-0378">Hydrolase</keyword>
<evidence type="ECO:0000256" key="15">
    <source>
        <dbReference type="SAM" id="MobiDB-lite"/>
    </source>
</evidence>
<evidence type="ECO:0000256" key="4">
    <source>
        <dbReference type="ARBA" id="ARBA00022801"/>
    </source>
</evidence>
<protein>
    <recommendedName>
        <fullName evidence="12">DNA 3'-5' helicase</fullName>
        <ecNumber evidence="12">5.6.2.4</ecNumber>
    </recommendedName>
</protein>
<reference evidence="19" key="1">
    <citation type="journal article" date="2019" name="Int. J. Syst. Evol. Microbiol.">
        <title>The Global Catalogue of Microorganisms (GCM) 10K type strain sequencing project: providing services to taxonomists for standard genome sequencing and annotation.</title>
        <authorList>
            <consortium name="The Broad Institute Genomics Platform"/>
            <consortium name="The Broad Institute Genome Sequencing Center for Infectious Disease"/>
            <person name="Wu L."/>
            <person name="Ma J."/>
        </authorList>
    </citation>
    <scope>NUCLEOTIDE SEQUENCE [LARGE SCALE GENOMIC DNA]</scope>
    <source>
        <strain evidence="19">JCM 30531</strain>
    </source>
</reference>
<evidence type="ECO:0000256" key="7">
    <source>
        <dbReference type="ARBA" id="ARBA00022840"/>
    </source>
</evidence>
<keyword evidence="3" id="KW-0227">DNA damage</keyword>
<evidence type="ECO:0000256" key="2">
    <source>
        <dbReference type="ARBA" id="ARBA00022741"/>
    </source>
</evidence>
<evidence type="ECO:0000256" key="8">
    <source>
        <dbReference type="ARBA" id="ARBA00023125"/>
    </source>
</evidence>
<dbReference type="PANTHER" id="PTHR11070">
    <property type="entry name" value="UVRD / RECB / PCRA DNA HELICASE FAMILY MEMBER"/>
    <property type="match status" value="1"/>
</dbReference>
<dbReference type="GO" id="GO:0004386">
    <property type="term" value="F:helicase activity"/>
    <property type="evidence" value="ECO:0007669"/>
    <property type="project" value="UniProtKB-KW"/>
</dbReference>
<evidence type="ECO:0000256" key="6">
    <source>
        <dbReference type="ARBA" id="ARBA00022839"/>
    </source>
</evidence>
<dbReference type="EC" id="5.6.2.4" evidence="12"/>
<dbReference type="PANTHER" id="PTHR11070:SF67">
    <property type="entry name" value="DNA 3'-5' HELICASE"/>
    <property type="match status" value="1"/>
</dbReference>
<dbReference type="Pfam" id="PF00580">
    <property type="entry name" value="UvrD-helicase"/>
    <property type="match status" value="1"/>
</dbReference>
<evidence type="ECO:0000256" key="5">
    <source>
        <dbReference type="ARBA" id="ARBA00022806"/>
    </source>
</evidence>
<evidence type="ECO:0000256" key="11">
    <source>
        <dbReference type="ARBA" id="ARBA00034617"/>
    </source>
</evidence>
<keyword evidence="9" id="KW-0234">DNA repair</keyword>
<dbReference type="InterPro" id="IPR014016">
    <property type="entry name" value="UvrD-like_ATP-bd"/>
</dbReference>
<dbReference type="Gene3D" id="1.10.3170.10">
    <property type="entry name" value="Recbcd, chain B, domain 2"/>
    <property type="match status" value="1"/>
</dbReference>
<accession>A0ABQ2H5H7</accession>
<evidence type="ECO:0000313" key="19">
    <source>
        <dbReference type="Proteomes" id="UP000653477"/>
    </source>
</evidence>
<evidence type="ECO:0000256" key="10">
    <source>
        <dbReference type="ARBA" id="ARBA00023235"/>
    </source>
</evidence>
<comment type="catalytic activity">
    <reaction evidence="13">
        <text>ATP + H2O = ADP + phosphate + H(+)</text>
        <dbReference type="Rhea" id="RHEA:13065"/>
        <dbReference type="ChEBI" id="CHEBI:15377"/>
        <dbReference type="ChEBI" id="CHEBI:15378"/>
        <dbReference type="ChEBI" id="CHEBI:30616"/>
        <dbReference type="ChEBI" id="CHEBI:43474"/>
        <dbReference type="ChEBI" id="CHEBI:456216"/>
        <dbReference type="EC" id="5.6.2.4"/>
    </reaction>
</comment>
<dbReference type="Pfam" id="PF13361">
    <property type="entry name" value="UvrD_C"/>
    <property type="match status" value="1"/>
</dbReference>
<feature type="region of interest" description="Disordered" evidence="15">
    <location>
        <begin position="933"/>
        <end position="961"/>
    </location>
</feature>
<evidence type="ECO:0000256" key="3">
    <source>
        <dbReference type="ARBA" id="ARBA00022763"/>
    </source>
</evidence>
<sequence>MSLKIYTASAGSGKTHALTREFLRLMLSNGDPRYFTTIQAVTFTKKATAEMKGRIVAELSTLARTPEESLFTDDLCRELGISEAKLQERANATLHALLLEYTSFRVRTIDSFFQEVVRSFAYELGHAGALRVQLDSDQLLHQAVLEVLAKQDQEKSDKEIEAWLSELTTEAIEDGKGYNIEDQLSKFAKQLENEAVKQLRAGKEFPSQAQVKKLREAARKIIKDKREALSALAERALNTLARSGVAIEDLSNKRSGVFGATYACQRVQGAFTIDGVPLAERSYLQGFLAATDTETRLAKLVGSKGKHSIREQIEPHLSSIYDALKAFSDYNFQQLPIYVTAQQINRYAGLYGILIDIDNALQELKREGKLMLISDAPSLIQALLKDNNDAPFLYEKIGARIEHHMIDEFQDTSRMQYENFKPLLDNAQSQGQDCLIVGDAKQSIYRFRNSDSTLLTTQLTKDFTSSAERKNLEDNWRSVPEIVDFNNALYPQLCSLIRSVFDSLWSEVRGYGFPEGQEEVKSRLDAELNILLKAYEDVVQNTPKPKQQRGLGQVVLHRYAPPKKKDDSTTEGEDSEETSDTEEEVPSGALDQLPLVLVDLLKRGYRCSDIAILVRTKAHAASVAETLLNAPEEVLEGYSLPFLSEEALHVDRAYSVRFIIAALSYLADTSIPLRLAVLQEAYHQVLALSGQAEEDLSDAELQELRDFGRQGLYEVVEIINSRYGKLFPESEGAYLVKLLDMLYSWEQEEAADISTFLQYWQDKGHLQSIVNNSAEDAITLMTIHKSKGLGFPVVLLPDISWQLDEALSANKENILWCPIPPHISETEELTATNVTSVPLKYTTTLQMSYFAEPYFEEKLKNMMDSLNLLYVATTRPKQELHIWIREEAQKGQEEESGKKKSKKKEASEEKISKIEDLFLASVEEDKALHEILPAHQTTKEDPIGDSTSAPKKKHSTSEEDSATALHVGALSSYPIDKRLAILREGLEYFSEDSQRAYGRTLHLILSEIETASDVAPAISEAVHHGYIKAEHAEELSTQLRAVVEHPEAARWFDGTGKIFNERAIIGGELETSRRPDRVIFYPDSHIEVVDYKSGEERKAHHRQVREYMELLRQMGYAKVSGYLCYLHEPAPKILQVKG</sequence>
<dbReference type="RefSeq" id="WP_188807256.1">
    <property type="nucleotide sequence ID" value="NZ_BMPU01000001.1"/>
</dbReference>
<feature type="region of interest" description="Disordered" evidence="15">
    <location>
        <begin position="558"/>
        <end position="587"/>
    </location>
</feature>
<keyword evidence="10" id="KW-0413">Isomerase</keyword>
<name>A0ABQ2H5H7_9PORP</name>
<feature type="binding site" evidence="14">
    <location>
        <begin position="8"/>
        <end position="15"/>
    </location>
    <ligand>
        <name>ATP</name>
        <dbReference type="ChEBI" id="CHEBI:30616"/>
    </ligand>
</feature>
<evidence type="ECO:0000256" key="13">
    <source>
        <dbReference type="ARBA" id="ARBA00048988"/>
    </source>
</evidence>
<feature type="compositionally biased region" description="Acidic residues" evidence="15">
    <location>
        <begin position="569"/>
        <end position="585"/>
    </location>
</feature>
<keyword evidence="7 14" id="KW-0067">ATP-binding</keyword>
<feature type="domain" description="UvrD-like helicase C-terminal" evidence="17">
    <location>
        <begin position="545"/>
        <end position="788"/>
    </location>
</feature>
<organism evidence="18 19">
    <name type="scientific">Porphyromonas pasteri</name>
    <dbReference type="NCBI Taxonomy" id="1583331"/>
    <lineage>
        <taxon>Bacteria</taxon>
        <taxon>Pseudomonadati</taxon>
        <taxon>Bacteroidota</taxon>
        <taxon>Bacteroidia</taxon>
        <taxon>Bacteroidales</taxon>
        <taxon>Porphyromonadaceae</taxon>
        <taxon>Porphyromonas</taxon>
    </lineage>
</organism>
<dbReference type="PROSITE" id="PS51217">
    <property type="entry name" value="UVRD_HELICASE_CTER"/>
    <property type="match status" value="1"/>
</dbReference>
<dbReference type="Gene3D" id="3.40.50.300">
    <property type="entry name" value="P-loop containing nucleotide triphosphate hydrolases"/>
    <property type="match status" value="3"/>
</dbReference>
<keyword evidence="6" id="KW-0269">Exonuclease</keyword>
<evidence type="ECO:0000256" key="12">
    <source>
        <dbReference type="ARBA" id="ARBA00034808"/>
    </source>
</evidence>
<proteinExistence type="predicted"/>
<dbReference type="PROSITE" id="PS51198">
    <property type="entry name" value="UVRD_HELICASE_ATP_BIND"/>
    <property type="match status" value="1"/>
</dbReference>
<keyword evidence="5 14" id="KW-0347">Helicase</keyword>
<evidence type="ECO:0000313" key="18">
    <source>
        <dbReference type="EMBL" id="GGM46485.1"/>
    </source>
</evidence>
<dbReference type="Gene3D" id="3.90.320.10">
    <property type="match status" value="1"/>
</dbReference>
<dbReference type="InterPro" id="IPR027417">
    <property type="entry name" value="P-loop_NTPase"/>
</dbReference>
<evidence type="ECO:0000259" key="17">
    <source>
        <dbReference type="PROSITE" id="PS51217"/>
    </source>
</evidence>
<dbReference type="InterPro" id="IPR000212">
    <property type="entry name" value="DNA_helicase_UvrD/REP"/>
</dbReference>
<keyword evidence="8" id="KW-0238">DNA-binding</keyword>
<dbReference type="SUPFAM" id="SSF52540">
    <property type="entry name" value="P-loop containing nucleoside triphosphate hydrolases"/>
    <property type="match status" value="1"/>
</dbReference>
<dbReference type="EMBL" id="BMPU01000001">
    <property type="protein sequence ID" value="GGM46485.1"/>
    <property type="molecule type" value="Genomic_DNA"/>
</dbReference>
<feature type="domain" description="UvrD-like helicase ATP-binding" evidence="16">
    <location>
        <begin position="1"/>
        <end position="479"/>
    </location>
</feature>
<dbReference type="InterPro" id="IPR011604">
    <property type="entry name" value="PDDEXK-like_dom_sf"/>
</dbReference>
<gene>
    <name evidence="18" type="ORF">GCM10007088_01530</name>
</gene>
<dbReference type="Pfam" id="PF12705">
    <property type="entry name" value="PDDEXK_1"/>
    <property type="match status" value="1"/>
</dbReference>
<keyword evidence="1" id="KW-0540">Nuclease</keyword>
<evidence type="ECO:0000259" key="16">
    <source>
        <dbReference type="PROSITE" id="PS51198"/>
    </source>
</evidence>
<evidence type="ECO:0000256" key="1">
    <source>
        <dbReference type="ARBA" id="ARBA00022722"/>
    </source>
</evidence>
<evidence type="ECO:0000256" key="9">
    <source>
        <dbReference type="ARBA" id="ARBA00023204"/>
    </source>
</evidence>
<evidence type="ECO:0000256" key="14">
    <source>
        <dbReference type="PROSITE-ProRule" id="PRU00560"/>
    </source>
</evidence>
<keyword evidence="19" id="KW-1185">Reference proteome</keyword>
<dbReference type="InterPro" id="IPR038726">
    <property type="entry name" value="PDDEXK_AddAB-type"/>
</dbReference>
<keyword evidence="2 14" id="KW-0547">Nucleotide-binding</keyword>